<dbReference type="PANTHER" id="PTHR10434:SF9">
    <property type="entry name" value="PHOSPHOLIPID_GLYCEROL ACYLTRANSFERASE DOMAIN-CONTAINING PROTEIN"/>
    <property type="match status" value="1"/>
</dbReference>
<reference evidence="5 6" key="1">
    <citation type="submission" date="2022-11" db="EMBL/GenBank/DDBJ databases">
        <title>Deinococcus ZS9-10, Low Temperature and Draught-tolerating, UV-resistant Bacteria from Continental Antarctica.</title>
        <authorList>
            <person name="Cheng L."/>
        </authorList>
    </citation>
    <scope>NUCLEOTIDE SEQUENCE [LARGE SCALE GENOMIC DNA]</scope>
    <source>
        <strain evidence="5 6">ZS9-10</strain>
    </source>
</reference>
<dbReference type="InterPro" id="IPR002123">
    <property type="entry name" value="Plipid/glycerol_acylTrfase"/>
</dbReference>
<evidence type="ECO:0000259" key="4">
    <source>
        <dbReference type="SMART" id="SM00563"/>
    </source>
</evidence>
<keyword evidence="6" id="KW-1185">Reference proteome</keyword>
<protein>
    <submittedName>
        <fullName evidence="5">1-acyl-sn-glycerol-3-phosphate acyltransferase</fullName>
    </submittedName>
</protein>
<evidence type="ECO:0000256" key="2">
    <source>
        <dbReference type="ARBA" id="ARBA00023315"/>
    </source>
</evidence>
<keyword evidence="1" id="KW-0808">Transferase</keyword>
<evidence type="ECO:0000313" key="5">
    <source>
        <dbReference type="EMBL" id="MDV6373571.1"/>
    </source>
</evidence>
<dbReference type="GO" id="GO:0016746">
    <property type="term" value="F:acyltransferase activity"/>
    <property type="evidence" value="ECO:0007669"/>
    <property type="project" value="UniProtKB-KW"/>
</dbReference>
<name>A0ABU4DMB1_9DEIO</name>
<evidence type="ECO:0000256" key="1">
    <source>
        <dbReference type="ARBA" id="ARBA00022679"/>
    </source>
</evidence>
<sequence length="209" mass="23050">MSVTWLGRPHTLGSRVSLLLLRLAGWTPLLEPPPGGAVKFVTAAAPHTSNLDFWPGLFWKWATRIPLHWVGKRELFNFPMGIFMRAVGGIALDRRRAGGNFVDAVVAVIGREEEIVLLVAPEGSRGRAKYWKTGFYYMALNAGVPIGVTALDWQHKRVGIIGYVLPTGDVKADFAKIADLLRDVRGRVPENETPVIPRPDDLPPEQPAV</sequence>
<accession>A0ABU4DMB1</accession>
<dbReference type="PANTHER" id="PTHR10434">
    <property type="entry name" value="1-ACYL-SN-GLYCEROL-3-PHOSPHATE ACYLTRANSFERASE"/>
    <property type="match status" value="1"/>
</dbReference>
<dbReference type="RefSeq" id="WP_317638881.1">
    <property type="nucleotide sequence ID" value="NZ_JAPMIV010000003.1"/>
</dbReference>
<dbReference type="Pfam" id="PF01553">
    <property type="entry name" value="Acyltransferase"/>
    <property type="match status" value="1"/>
</dbReference>
<evidence type="ECO:0000313" key="6">
    <source>
        <dbReference type="Proteomes" id="UP001276150"/>
    </source>
</evidence>
<comment type="caution">
    <text evidence="5">The sequence shown here is derived from an EMBL/GenBank/DDBJ whole genome shotgun (WGS) entry which is preliminary data.</text>
</comment>
<dbReference type="SMART" id="SM00563">
    <property type="entry name" value="PlsC"/>
    <property type="match status" value="1"/>
</dbReference>
<feature type="domain" description="Phospholipid/glycerol acyltransferase" evidence="4">
    <location>
        <begin position="41"/>
        <end position="151"/>
    </location>
</feature>
<proteinExistence type="predicted"/>
<keyword evidence="2 5" id="KW-0012">Acyltransferase</keyword>
<dbReference type="Proteomes" id="UP001276150">
    <property type="component" value="Unassembled WGS sequence"/>
</dbReference>
<organism evidence="5 6">
    <name type="scientific">Deinococcus arenicola</name>
    <dbReference type="NCBI Taxonomy" id="2994950"/>
    <lineage>
        <taxon>Bacteria</taxon>
        <taxon>Thermotogati</taxon>
        <taxon>Deinococcota</taxon>
        <taxon>Deinococci</taxon>
        <taxon>Deinococcales</taxon>
        <taxon>Deinococcaceae</taxon>
        <taxon>Deinococcus</taxon>
    </lineage>
</organism>
<dbReference type="SUPFAM" id="SSF69593">
    <property type="entry name" value="Glycerol-3-phosphate (1)-acyltransferase"/>
    <property type="match status" value="1"/>
</dbReference>
<feature type="region of interest" description="Disordered" evidence="3">
    <location>
        <begin position="190"/>
        <end position="209"/>
    </location>
</feature>
<gene>
    <name evidence="5" type="ORF">ORD21_03035</name>
</gene>
<evidence type="ECO:0000256" key="3">
    <source>
        <dbReference type="SAM" id="MobiDB-lite"/>
    </source>
</evidence>
<dbReference type="EMBL" id="JAPMIV010000003">
    <property type="protein sequence ID" value="MDV6373571.1"/>
    <property type="molecule type" value="Genomic_DNA"/>
</dbReference>